<evidence type="ECO:0000256" key="3">
    <source>
        <dbReference type="ARBA" id="ARBA00022989"/>
    </source>
</evidence>
<dbReference type="AlphaFoldDB" id="A0AAT9G496"/>
<feature type="transmembrane region" description="Helical" evidence="5">
    <location>
        <begin position="7"/>
        <end position="25"/>
    </location>
</feature>
<dbReference type="GO" id="GO:0009306">
    <property type="term" value="P:protein secretion"/>
    <property type="evidence" value="ECO:0007669"/>
    <property type="project" value="InterPro"/>
</dbReference>
<dbReference type="PANTHER" id="PTHR36985:SF1">
    <property type="entry name" value="TRANSLOCATION AND ASSEMBLY MODULE SUBUNIT TAMB"/>
    <property type="match status" value="1"/>
</dbReference>
<organism evidence="7">
    <name type="scientific">Candidatus Aschnera chinzeii</name>
    <dbReference type="NCBI Taxonomy" id="1485666"/>
    <lineage>
        <taxon>Bacteria</taxon>
        <taxon>Pseudomonadati</taxon>
        <taxon>Pseudomonadota</taxon>
        <taxon>Gammaproteobacteria</taxon>
        <taxon>Enterobacterales</taxon>
        <taxon>Enterobacteriaceae</taxon>
        <taxon>Candidatus Aschnera</taxon>
    </lineage>
</organism>
<accession>A0AAT9G496</accession>
<dbReference type="EMBL" id="AP028961">
    <property type="protein sequence ID" value="BET44534.1"/>
    <property type="molecule type" value="Genomic_DNA"/>
</dbReference>
<dbReference type="GO" id="GO:0097347">
    <property type="term" value="C:TAM protein secretion complex"/>
    <property type="evidence" value="ECO:0007669"/>
    <property type="project" value="TreeGrafter"/>
</dbReference>
<keyword evidence="4 5" id="KW-0472">Membrane</keyword>
<evidence type="ECO:0000256" key="4">
    <source>
        <dbReference type="ARBA" id="ARBA00023136"/>
    </source>
</evidence>
<feature type="domain" description="Translocation and assembly module TamB C-terminal" evidence="6">
    <location>
        <begin position="926"/>
        <end position="1260"/>
    </location>
</feature>
<protein>
    <recommendedName>
        <fullName evidence="6">Translocation and assembly module TamB C-terminal domain-containing protein</fullName>
    </recommendedName>
</protein>
<gene>
    <name evidence="7" type="ORF">ACHINZ_2040</name>
</gene>
<name>A0AAT9G496_9ENTR</name>
<sequence length="1260" mass="146085">MKLIKYINFMMLITMLIISLFTYWITTTESGMQFTIKSINYLKPNLYIKKITGNWNDFTLYNIKYCNDYINLKANKIHIALHVRYLKTFQLYVNIFDTEDLKIKINLNDIVLLRQQNKNIIFSIMQMFSNIILNNIKFRNVNLQIDNYKINFFELLSSISWKDNIFFLDYLNMQHIFFNILKKFPFDITSVKKKIFLINGIKRHNILNKILKISFNKNDFLKLNNFITKINNNFKKIENNDFYTDTNHISYIRNLMVKQVKYVNKKINIKDINIITTDMSVNFTGNIDLLKHMSLVINIINIKNNSFYQTIKLFSTGNMLKNYFLNIQCNGILNGTINTKLVISKSGMLQHIICISNNISIFYKKKGYLLIKNIFLSYKKNKKQTFFILKTNFLYNNKPSVLFDINLIGKKNHLIMHYFYLQTQNILVQFNGKIFFANKIYYRFTSSISAINRLYYNVQPVFDLYSKINFTGSMNYFSAKKLFFFDVYSYGNFGKHILCIKGRVIEKSPGYWKIAKIYFSLNNNTILIVGVINKNFQLYGKINITDFSDLYSNIYGSINGYFSLNGSYHAPRIFSNIIGFNLKLKRNDIYMNYFNFKINIDFLKNISTNIKLIVNGLTKENLNIKNIAINIVGTQKIHLFKLDINDKVIQARVILQGYFNYNQNMWHGVIKTAFVKTPLGKWRINHFPIIQYFYYKNIIKISPHCWISDDSSICVLKENQFGTLGKVNIYLHHFNLKYINIFLKQKINFQGYINSNLFMSWINNQQIPTIRFTITSKDIKINKFIHEFQLPIVFLSSNLRLNIIDDQIIFNGIIQTNNHGRFLGNFIISDITKSKKLSGKFIINNILLELIRKTIKQECILNSILNGHLKLSGSLKNPILNGNLQISHINSKVKWLPFDINNGFLNLSFLGNTSIITGYSDTSIGMINIFSHSRFNNLNNWNINLTINSNHLKLKLLPSIYLESNSNVTFKLTPNVLYLGGNINIFESKIKIKQMPESIFNISSDEIIIDKSHHIEESNNFFVPKIISDLKITIGKNVYLDAFGIKSKLNGLLKVVQDKHNLGLNGQLNVLQGRLNVYGQDLIIRQGQILFTGSMTQPILNIEAIRNVKQTNDGVIAGIKVIGTIDEPKITIFSEPSKSQEETLSYLLKGEGLNAGNSDYTSHMTSLLISIGLSKTGKILNNIGKTFGISNLTLETQVINDKSQLFISGNLSNDLQIKYGIGIFNSLSNLIVRYRLMSKLYIEVISGISQSLDLLYHFEF</sequence>
<reference evidence="7" key="2">
    <citation type="submission" date="2023-10" db="EMBL/GenBank/DDBJ databases">
        <authorList>
            <person name="Koga R."/>
            <person name="Fukatsu T."/>
        </authorList>
    </citation>
    <scope>NUCLEOTIDE SEQUENCE</scope>
    <source>
        <strain evidence="7">Kw-01</strain>
    </source>
</reference>
<reference evidence="7" key="1">
    <citation type="journal article" date="2023" name="Front. Microbiol.">
        <title>Genome analysis of Candidatus Aschnera chinzeii, the bacterial endosymbiont of the blood-sucking bat fly Penicillidia jenynsii (Insecta: Diptera: Nycteribiidae).</title>
        <authorList>
            <person name="Koga R."/>
            <person name="Moriyama M."/>
            <person name="Nozaki T."/>
            <person name="Fukatsu T."/>
        </authorList>
    </citation>
    <scope>NUCLEOTIDE SEQUENCE</scope>
    <source>
        <strain evidence="7">Kw-01</strain>
    </source>
</reference>
<proteinExistence type="predicted"/>
<comment type="subcellular location">
    <subcellularLocation>
        <location evidence="1">Membrane</location>
        <topology evidence="1">Single-pass membrane protein</topology>
    </subcellularLocation>
</comment>
<evidence type="ECO:0000313" key="7">
    <source>
        <dbReference type="EMBL" id="BET44534.1"/>
    </source>
</evidence>
<evidence type="ECO:0000256" key="1">
    <source>
        <dbReference type="ARBA" id="ARBA00004167"/>
    </source>
</evidence>
<dbReference type="Pfam" id="PF04357">
    <property type="entry name" value="TamB"/>
    <property type="match status" value="1"/>
</dbReference>
<dbReference type="GO" id="GO:0005886">
    <property type="term" value="C:plasma membrane"/>
    <property type="evidence" value="ECO:0007669"/>
    <property type="project" value="InterPro"/>
</dbReference>
<evidence type="ECO:0000259" key="6">
    <source>
        <dbReference type="Pfam" id="PF04357"/>
    </source>
</evidence>
<dbReference type="InterPro" id="IPR007452">
    <property type="entry name" value="TamB_C"/>
</dbReference>
<keyword evidence="3 5" id="KW-1133">Transmembrane helix</keyword>
<evidence type="ECO:0000256" key="5">
    <source>
        <dbReference type="SAM" id="Phobius"/>
    </source>
</evidence>
<evidence type="ECO:0000256" key="2">
    <source>
        <dbReference type="ARBA" id="ARBA00022692"/>
    </source>
</evidence>
<dbReference type="PANTHER" id="PTHR36985">
    <property type="entry name" value="TRANSLOCATION AND ASSEMBLY MODULE SUBUNIT TAMB"/>
    <property type="match status" value="1"/>
</dbReference>
<keyword evidence="2 5" id="KW-0812">Transmembrane</keyword>